<reference evidence="3 4" key="1">
    <citation type="submission" date="2012-05" db="EMBL/GenBank/DDBJ databases">
        <title>Recombination and specialization in a pathogen metapopulation.</title>
        <authorList>
            <person name="Gardiner A."/>
            <person name="Kemen E."/>
            <person name="Schultz-Larsen T."/>
            <person name="MacLean D."/>
            <person name="Van Oosterhout C."/>
            <person name="Jones J.D.G."/>
        </authorList>
    </citation>
    <scope>NUCLEOTIDE SEQUENCE [LARGE SCALE GENOMIC DNA]</scope>
    <source>
        <strain evidence="3 4">Ac Nc2</strain>
    </source>
</reference>
<dbReference type="Gene3D" id="3.30.200.20">
    <property type="entry name" value="Phosphorylase Kinase, domain 1"/>
    <property type="match status" value="1"/>
</dbReference>
<dbReference type="SUPFAM" id="SSF56112">
    <property type="entry name" value="Protein kinase-like (PK-like)"/>
    <property type="match status" value="1"/>
</dbReference>
<dbReference type="Proteomes" id="UP000053237">
    <property type="component" value="Unassembled WGS sequence"/>
</dbReference>
<keyword evidence="4" id="KW-1185">Reference proteome</keyword>
<protein>
    <recommendedName>
        <fullName evidence="2">Protein kinase domain-containing protein</fullName>
    </recommendedName>
</protein>
<dbReference type="InterPro" id="IPR011009">
    <property type="entry name" value="Kinase-like_dom_sf"/>
</dbReference>
<dbReference type="InterPro" id="IPR011989">
    <property type="entry name" value="ARM-like"/>
</dbReference>
<dbReference type="InterPro" id="IPR000719">
    <property type="entry name" value="Prot_kinase_dom"/>
</dbReference>
<dbReference type="InParanoid" id="A0A024GM04"/>
<dbReference type="Pfam" id="PF00069">
    <property type="entry name" value="Pkinase"/>
    <property type="match status" value="1"/>
</dbReference>
<dbReference type="InterPro" id="IPR016024">
    <property type="entry name" value="ARM-type_fold"/>
</dbReference>
<evidence type="ECO:0000313" key="3">
    <source>
        <dbReference type="EMBL" id="CCI47362.1"/>
    </source>
</evidence>
<gene>
    <name evidence="3" type="ORF">BN9_083690</name>
</gene>
<dbReference type="InterPro" id="IPR051177">
    <property type="entry name" value="CIK-Related_Protein"/>
</dbReference>
<organism evidence="3 4">
    <name type="scientific">Albugo candida</name>
    <dbReference type="NCBI Taxonomy" id="65357"/>
    <lineage>
        <taxon>Eukaryota</taxon>
        <taxon>Sar</taxon>
        <taxon>Stramenopiles</taxon>
        <taxon>Oomycota</taxon>
        <taxon>Peronosporomycetes</taxon>
        <taxon>Albuginales</taxon>
        <taxon>Albuginaceae</taxon>
        <taxon>Albugo</taxon>
    </lineage>
</organism>
<sequence>MNFLKTLGGYVAGNSSVGGLPYVMDSGDLKGISYMKVKKKSIADNADTGGTLLLPVAPAPALDELQYFELYPGHHRTNCLQTVSIFKSKNAAPDQLTQNALRSMKTLRHPNILSYLDGTEIASRHVKTATASQNTVWIVTEPVMPLKYYLESLREQYGSSSEEFTISVAWGLRSILQALKFINNDCKILHGRITSQSIFVTTGGDWKLGGFELAGELTSDGPSSIFTMHEQATDAAHKCPEWQARHWRSLGTNSPSAIDMWSFACLMYYVFNENQILQASVIQSGSNDLASNIPHALRTHYRKALDRNHPDKRSNPEKFITSSYFDTPFIRRMDFLDHLAIKNPDEKSRFYGELSTNMQKLPIAFGLYKVLPALQAVVDFGAANGPKTGPVRLDPSASHMLPVLVQIGSLFPDEEFKSKVLPTIVKMFSCHDRAVRVQLLQMMEKFANYFDAKLVNSSIVFDNICSGFSDTSPVVRELTVKSILQLVDKLSEANLNTRVMKYFAKLQTDPEPAIRTNTTICIGRLASKMNDSTRAKVLLPAFTRAIRDPFPHARLAGLKSMFACECYFSSEAIATTILPVMAPLLLDASRLVREQAATSFECFLKKVKIAANQLNRRDDEQIEQEKIKQQQSSREINVHSGSIPTENAQPEYNHRSAEAAPISDSRSYPEVSADVHDTPGMSLVMDTMITGDEFAWGDDDDLDFSSKLEITGPIQSRAASSTGLNVEIAAETKSHSNDFNVRNATTSLDMTVDENEDTNGWGSDGWGDNKSVDANKANIKIGVQDRSNVNTSVKASTARTRRLQAKPAKDEWDDWSF</sequence>
<dbReference type="Gene3D" id="1.10.510.10">
    <property type="entry name" value="Transferase(Phosphotransferase) domain 1"/>
    <property type="match status" value="1"/>
</dbReference>
<dbReference type="FunCoup" id="A0A024GM04">
    <property type="interactions" value="697"/>
</dbReference>
<dbReference type="SMART" id="SM00220">
    <property type="entry name" value="S_TKc"/>
    <property type="match status" value="1"/>
</dbReference>
<dbReference type="OrthoDB" id="447103at2759"/>
<dbReference type="PANTHER" id="PTHR12984:SF3">
    <property type="entry name" value="N-TERMINAL KINASE-LIKE PROTEIN"/>
    <property type="match status" value="1"/>
</dbReference>
<dbReference type="EMBL" id="CAIX01000166">
    <property type="protein sequence ID" value="CCI47362.1"/>
    <property type="molecule type" value="Genomic_DNA"/>
</dbReference>
<evidence type="ECO:0000313" key="4">
    <source>
        <dbReference type="Proteomes" id="UP000053237"/>
    </source>
</evidence>
<dbReference type="GO" id="GO:0004672">
    <property type="term" value="F:protein kinase activity"/>
    <property type="evidence" value="ECO:0007669"/>
    <property type="project" value="InterPro"/>
</dbReference>
<feature type="compositionally biased region" description="Polar residues" evidence="1">
    <location>
        <begin position="632"/>
        <end position="650"/>
    </location>
</feature>
<feature type="region of interest" description="Disordered" evidence="1">
    <location>
        <begin position="626"/>
        <end position="652"/>
    </location>
</feature>
<dbReference type="STRING" id="65357.A0A024GM04"/>
<evidence type="ECO:0000259" key="2">
    <source>
        <dbReference type="PROSITE" id="PS50011"/>
    </source>
</evidence>
<accession>A0A024GM04</accession>
<feature type="domain" description="Protein kinase" evidence="2">
    <location>
        <begin position="56"/>
        <end position="330"/>
    </location>
</feature>
<dbReference type="Gene3D" id="1.25.10.10">
    <property type="entry name" value="Leucine-rich Repeat Variant"/>
    <property type="match status" value="1"/>
</dbReference>
<feature type="region of interest" description="Disordered" evidence="1">
    <location>
        <begin position="783"/>
        <end position="817"/>
    </location>
</feature>
<dbReference type="PROSITE" id="PS50011">
    <property type="entry name" value="PROTEIN_KINASE_DOM"/>
    <property type="match status" value="1"/>
</dbReference>
<dbReference type="PANTHER" id="PTHR12984">
    <property type="entry name" value="SCY1-RELATED S/T PROTEIN KINASE-LIKE"/>
    <property type="match status" value="1"/>
</dbReference>
<dbReference type="SUPFAM" id="SSF48371">
    <property type="entry name" value="ARM repeat"/>
    <property type="match status" value="1"/>
</dbReference>
<name>A0A024GM04_9STRA</name>
<feature type="compositionally biased region" description="Polar residues" evidence="1">
    <location>
        <begin position="785"/>
        <end position="798"/>
    </location>
</feature>
<evidence type="ECO:0000256" key="1">
    <source>
        <dbReference type="SAM" id="MobiDB-lite"/>
    </source>
</evidence>
<proteinExistence type="predicted"/>
<comment type="caution">
    <text evidence="3">The sequence shown here is derived from an EMBL/GenBank/DDBJ whole genome shotgun (WGS) entry which is preliminary data.</text>
</comment>
<dbReference type="GO" id="GO:0005524">
    <property type="term" value="F:ATP binding"/>
    <property type="evidence" value="ECO:0007669"/>
    <property type="project" value="InterPro"/>
</dbReference>
<dbReference type="AlphaFoldDB" id="A0A024GM04"/>